<keyword evidence="3" id="KW-1185">Reference proteome</keyword>
<sequence>MAVWEQTEESFSEALLRSVGRMVATLCFVGLIVGPLVAGGWAASAYIFYRTNSGELQLPVLEKSIPSPTELINKAVGRPSATH</sequence>
<name>A0A9J7AVM7_9PROT</name>
<feature type="transmembrane region" description="Helical" evidence="1">
    <location>
        <begin position="22"/>
        <end position="49"/>
    </location>
</feature>
<gene>
    <name evidence="2" type="ORF">NUH88_18960</name>
</gene>
<dbReference type="KEGG" id="naci:NUH88_18960"/>
<reference evidence="2" key="1">
    <citation type="submission" date="2022-08" db="EMBL/GenBank/DDBJ databases">
        <title>Nisaea acidiphila sp. nov., isolated from a marine algal debris and emended description of the genus Nisaea Urios et al. 2008.</title>
        <authorList>
            <person name="Kwon K."/>
        </authorList>
    </citation>
    <scope>NUCLEOTIDE SEQUENCE</scope>
    <source>
        <strain evidence="2">MEBiC11861</strain>
    </source>
</reference>
<dbReference type="RefSeq" id="WP_257768146.1">
    <property type="nucleotide sequence ID" value="NZ_CP102480.1"/>
</dbReference>
<keyword evidence="1" id="KW-0812">Transmembrane</keyword>
<keyword evidence="1" id="KW-1133">Transmembrane helix</keyword>
<keyword evidence="1" id="KW-0472">Membrane</keyword>
<dbReference type="AlphaFoldDB" id="A0A9J7AVM7"/>
<accession>A0A9J7AVM7</accession>
<dbReference type="EMBL" id="CP102480">
    <property type="protein sequence ID" value="UUX49469.1"/>
    <property type="molecule type" value="Genomic_DNA"/>
</dbReference>
<organism evidence="2 3">
    <name type="scientific">Nisaea acidiphila</name>
    <dbReference type="NCBI Taxonomy" id="1862145"/>
    <lineage>
        <taxon>Bacteria</taxon>
        <taxon>Pseudomonadati</taxon>
        <taxon>Pseudomonadota</taxon>
        <taxon>Alphaproteobacteria</taxon>
        <taxon>Rhodospirillales</taxon>
        <taxon>Thalassobaculaceae</taxon>
        <taxon>Nisaea</taxon>
    </lineage>
</organism>
<dbReference type="Proteomes" id="UP001060336">
    <property type="component" value="Chromosome"/>
</dbReference>
<evidence type="ECO:0000313" key="3">
    <source>
        <dbReference type="Proteomes" id="UP001060336"/>
    </source>
</evidence>
<proteinExistence type="predicted"/>
<evidence type="ECO:0000313" key="2">
    <source>
        <dbReference type="EMBL" id="UUX49469.1"/>
    </source>
</evidence>
<evidence type="ECO:0000256" key="1">
    <source>
        <dbReference type="SAM" id="Phobius"/>
    </source>
</evidence>
<protein>
    <submittedName>
        <fullName evidence="2">Uncharacterized protein</fullName>
    </submittedName>
</protein>